<name>A0A3M2JN65_9CELL</name>
<dbReference type="InterPro" id="IPR058679">
    <property type="entry name" value="RlmG_N"/>
</dbReference>
<dbReference type="PANTHER" id="PTHR47816">
    <property type="entry name" value="RIBOSOMAL RNA SMALL SUBUNIT METHYLTRANSFERASE C"/>
    <property type="match status" value="1"/>
</dbReference>
<protein>
    <submittedName>
        <fullName evidence="7">Methyltransferase domain-containing protein</fullName>
    </submittedName>
</protein>
<dbReference type="GO" id="GO:0008170">
    <property type="term" value="F:N-methyltransferase activity"/>
    <property type="evidence" value="ECO:0007669"/>
    <property type="project" value="UniProtKB-ARBA"/>
</dbReference>
<dbReference type="EMBL" id="RFFI01000010">
    <property type="protein sequence ID" value="RMI13741.1"/>
    <property type="molecule type" value="Genomic_DNA"/>
</dbReference>
<reference evidence="7 8" key="1">
    <citation type="submission" date="2018-10" db="EMBL/GenBank/DDBJ databases">
        <title>Isolation, diversity and antifungal activity of actinobacteria from wheat.</title>
        <authorList>
            <person name="Han C."/>
        </authorList>
    </citation>
    <scope>NUCLEOTIDE SEQUENCE [LARGE SCALE GENOMIC DNA]</scope>
    <source>
        <strain evidence="7 8">NEAU-YY56</strain>
    </source>
</reference>
<feature type="domain" description="Methyltransferase small" evidence="5">
    <location>
        <begin position="200"/>
        <end position="370"/>
    </location>
</feature>
<dbReference type="PROSITE" id="PS00092">
    <property type="entry name" value="N6_MTASE"/>
    <property type="match status" value="1"/>
</dbReference>
<dbReference type="Proteomes" id="UP000269289">
    <property type="component" value="Unassembled WGS sequence"/>
</dbReference>
<accession>A0A3M2JN65</accession>
<dbReference type="InterPro" id="IPR029063">
    <property type="entry name" value="SAM-dependent_MTases_sf"/>
</dbReference>
<evidence type="ECO:0000313" key="8">
    <source>
        <dbReference type="Proteomes" id="UP000269289"/>
    </source>
</evidence>
<dbReference type="CDD" id="cd02440">
    <property type="entry name" value="AdoMet_MTases"/>
    <property type="match status" value="1"/>
</dbReference>
<dbReference type="PANTHER" id="PTHR47816:SF5">
    <property type="entry name" value="RIBOSOMAL RNA LARGE SUBUNIT METHYLTRANSFERASE G"/>
    <property type="match status" value="1"/>
</dbReference>
<keyword evidence="3 7" id="KW-0489">Methyltransferase</keyword>
<evidence type="ECO:0000256" key="2">
    <source>
        <dbReference type="ARBA" id="ARBA00022552"/>
    </source>
</evidence>
<proteinExistence type="predicted"/>
<dbReference type="AlphaFoldDB" id="A0A3M2JN65"/>
<dbReference type="OrthoDB" id="29650at2"/>
<comment type="caution">
    <text evidence="7">The sequence shown here is derived from an EMBL/GenBank/DDBJ whole genome shotgun (WGS) entry which is preliminary data.</text>
</comment>
<evidence type="ECO:0000259" key="5">
    <source>
        <dbReference type="Pfam" id="PF05175"/>
    </source>
</evidence>
<dbReference type="Pfam" id="PF05175">
    <property type="entry name" value="MTS"/>
    <property type="match status" value="1"/>
</dbReference>
<dbReference type="GO" id="GO:0006364">
    <property type="term" value="P:rRNA processing"/>
    <property type="evidence" value="ECO:0007669"/>
    <property type="project" value="UniProtKB-KW"/>
</dbReference>
<dbReference type="GO" id="GO:0032259">
    <property type="term" value="P:methylation"/>
    <property type="evidence" value="ECO:0007669"/>
    <property type="project" value="UniProtKB-KW"/>
</dbReference>
<evidence type="ECO:0000256" key="4">
    <source>
        <dbReference type="ARBA" id="ARBA00022679"/>
    </source>
</evidence>
<evidence type="ECO:0000313" key="7">
    <source>
        <dbReference type="EMBL" id="RMI13741.1"/>
    </source>
</evidence>
<keyword evidence="2" id="KW-0698">rRNA processing</keyword>
<evidence type="ECO:0000256" key="1">
    <source>
        <dbReference type="ARBA" id="ARBA00022490"/>
    </source>
</evidence>
<sequence>MTQDLLAALRCDPETPAPDLVAVDAADRLVLDEAAPALAAAGPGEVVVVGDRYGALTLGATDRFGLRAVRAHTDRLTGEQALAANAGRLGLADAVRQHAALDPDLVAGARVVLLALPRALDALDEVAGLVAAHAAPDVVVVAGGREKHMSRSMNVVLGRHFTEVHASRGRQKARVLHASGPRPGATSIWPAATQHEDLGLTVHAHGAAFAGTRVDIGTRFLLEHLDGAVPDAGRAVDLGCGTGVLATVLARTRPGLSVVATDESAAAVASARETVAANGVADRVEVRRARGTAGLDDASVDLVVLNPPFHVGAAVLDTVAPGLFAEAARVLRPGGELWCVWNSGLGYRPCLQALVGPTRQVARGPKFTVTASTRR</sequence>
<dbReference type="RefSeq" id="WP_122148020.1">
    <property type="nucleotide sequence ID" value="NZ_RFFI01000010.1"/>
</dbReference>
<keyword evidence="8" id="KW-1185">Reference proteome</keyword>
<evidence type="ECO:0000256" key="3">
    <source>
        <dbReference type="ARBA" id="ARBA00022603"/>
    </source>
</evidence>
<dbReference type="InterPro" id="IPR007848">
    <property type="entry name" value="Small_mtfrase_dom"/>
</dbReference>
<dbReference type="GO" id="GO:0003676">
    <property type="term" value="F:nucleic acid binding"/>
    <property type="evidence" value="ECO:0007669"/>
    <property type="project" value="InterPro"/>
</dbReference>
<dbReference type="GO" id="GO:0008757">
    <property type="term" value="F:S-adenosylmethionine-dependent methyltransferase activity"/>
    <property type="evidence" value="ECO:0007669"/>
    <property type="project" value="InterPro"/>
</dbReference>
<dbReference type="InterPro" id="IPR046977">
    <property type="entry name" value="RsmC/RlmG"/>
</dbReference>
<dbReference type="Pfam" id="PF26049">
    <property type="entry name" value="RLMG_N"/>
    <property type="match status" value="1"/>
</dbReference>
<gene>
    <name evidence="7" type="ORF">EBM89_03230</name>
</gene>
<feature type="domain" description="RlmG N-terminal" evidence="6">
    <location>
        <begin position="8"/>
        <end position="179"/>
    </location>
</feature>
<dbReference type="InterPro" id="IPR002052">
    <property type="entry name" value="DNA_methylase_N6_adenine_CS"/>
</dbReference>
<dbReference type="SUPFAM" id="SSF53335">
    <property type="entry name" value="S-adenosyl-L-methionine-dependent methyltransferases"/>
    <property type="match status" value="1"/>
</dbReference>
<evidence type="ECO:0000259" key="6">
    <source>
        <dbReference type="Pfam" id="PF26049"/>
    </source>
</evidence>
<keyword evidence="4 7" id="KW-0808">Transferase</keyword>
<keyword evidence="1" id="KW-0963">Cytoplasm</keyword>
<organism evidence="7 8">
    <name type="scientific">Cellulomonas triticagri</name>
    <dbReference type="NCBI Taxonomy" id="2483352"/>
    <lineage>
        <taxon>Bacteria</taxon>
        <taxon>Bacillati</taxon>
        <taxon>Actinomycetota</taxon>
        <taxon>Actinomycetes</taxon>
        <taxon>Micrococcales</taxon>
        <taxon>Cellulomonadaceae</taxon>
        <taxon>Cellulomonas</taxon>
    </lineage>
</organism>
<dbReference type="Gene3D" id="3.40.50.150">
    <property type="entry name" value="Vaccinia Virus protein VP39"/>
    <property type="match status" value="2"/>
</dbReference>